<gene>
    <name evidence="6" type="primary">gcvA</name>
    <name evidence="6" type="ORF">PQR62_18875</name>
</gene>
<dbReference type="RefSeq" id="WP_408159552.1">
    <property type="nucleotide sequence ID" value="NZ_JAQQFM010000008.1"/>
</dbReference>
<sequence>MALRLPPFGALRAFEAAARHASFTRAATELFVTPGAISRQISSLEEYIGFPLFERTNREVKLTVAGAEYAKSITHAFEQVSEATTRLQESERNKVLRISAPLTFALRWLMPRLASFRALHPDNEYRLTTVVPIPLKLAATEFDMGIRIFKESPADLFAHKLMEVEYVPVCSPALLTQGPPLKEPADLRKHIRIYSSARQGDWALWLQKAGLVEEELSQGLYFESSSVAYEAALKGVGVALAMKGLVADDLATGKLVMPFDLTYSDGSAFCIVYPRKEVIGPAVSTFRDWIVQEAGMPLPPLEL</sequence>
<evidence type="ECO:0000259" key="5">
    <source>
        <dbReference type="PROSITE" id="PS50931"/>
    </source>
</evidence>
<dbReference type="PANTHER" id="PTHR30537:SF74">
    <property type="entry name" value="HTH-TYPE TRANSCRIPTIONAL REGULATOR TRPI"/>
    <property type="match status" value="1"/>
</dbReference>
<dbReference type="InterPro" id="IPR036390">
    <property type="entry name" value="WH_DNA-bd_sf"/>
</dbReference>
<dbReference type="Proteomes" id="UP001629246">
    <property type="component" value="Unassembled WGS sequence"/>
</dbReference>
<reference evidence="6 7" key="1">
    <citation type="journal article" date="2024" name="Chem. Sci.">
        <title>Discovery of megapolipeptins by genome mining of a Burkholderiales bacteria collection.</title>
        <authorList>
            <person name="Paulo B.S."/>
            <person name="Recchia M.J.J."/>
            <person name="Lee S."/>
            <person name="Fergusson C.H."/>
            <person name="Romanowski S.B."/>
            <person name="Hernandez A."/>
            <person name="Krull N."/>
            <person name="Liu D.Y."/>
            <person name="Cavanagh H."/>
            <person name="Bos A."/>
            <person name="Gray C.A."/>
            <person name="Murphy B.T."/>
            <person name="Linington R.G."/>
            <person name="Eustaquio A.S."/>
        </authorList>
    </citation>
    <scope>NUCLEOTIDE SEQUENCE [LARGE SCALE GENOMIC DNA]</scope>
    <source>
        <strain evidence="6 7">RL21-008-BIB-A</strain>
    </source>
</reference>
<dbReference type="EMBL" id="JAQQFM010000008">
    <property type="protein sequence ID" value="MFL9926347.1"/>
    <property type="molecule type" value="Genomic_DNA"/>
</dbReference>
<proteinExistence type="inferred from homology"/>
<dbReference type="NCBIfam" id="NF008352">
    <property type="entry name" value="PRK11139.1"/>
    <property type="match status" value="1"/>
</dbReference>
<evidence type="ECO:0000313" key="6">
    <source>
        <dbReference type="EMBL" id="MFL9926347.1"/>
    </source>
</evidence>
<keyword evidence="2" id="KW-0805">Transcription regulation</keyword>
<name>A0ABW9ADF9_9BURK</name>
<dbReference type="CDD" id="cd08432">
    <property type="entry name" value="PBP2_GcdR_TrpI_HvrB_AmpR_like"/>
    <property type="match status" value="1"/>
</dbReference>
<dbReference type="Gene3D" id="1.10.10.10">
    <property type="entry name" value="Winged helix-like DNA-binding domain superfamily/Winged helix DNA-binding domain"/>
    <property type="match status" value="1"/>
</dbReference>
<dbReference type="Gene3D" id="3.40.190.10">
    <property type="entry name" value="Periplasmic binding protein-like II"/>
    <property type="match status" value="2"/>
</dbReference>
<keyword evidence="4" id="KW-0804">Transcription</keyword>
<dbReference type="PROSITE" id="PS50931">
    <property type="entry name" value="HTH_LYSR"/>
    <property type="match status" value="1"/>
</dbReference>
<comment type="similarity">
    <text evidence="1">Belongs to the LysR transcriptional regulatory family.</text>
</comment>
<dbReference type="Pfam" id="PF03466">
    <property type="entry name" value="LysR_substrate"/>
    <property type="match status" value="1"/>
</dbReference>
<dbReference type="InterPro" id="IPR000847">
    <property type="entry name" value="LysR_HTH_N"/>
</dbReference>
<dbReference type="InterPro" id="IPR036388">
    <property type="entry name" value="WH-like_DNA-bd_sf"/>
</dbReference>
<dbReference type="SUPFAM" id="SSF53850">
    <property type="entry name" value="Periplasmic binding protein-like II"/>
    <property type="match status" value="1"/>
</dbReference>
<dbReference type="InterPro" id="IPR005119">
    <property type="entry name" value="LysR_subst-bd"/>
</dbReference>
<keyword evidence="7" id="KW-1185">Reference proteome</keyword>
<dbReference type="PRINTS" id="PR00039">
    <property type="entry name" value="HTHLYSR"/>
</dbReference>
<evidence type="ECO:0000256" key="2">
    <source>
        <dbReference type="ARBA" id="ARBA00023015"/>
    </source>
</evidence>
<evidence type="ECO:0000256" key="4">
    <source>
        <dbReference type="ARBA" id="ARBA00023163"/>
    </source>
</evidence>
<comment type="caution">
    <text evidence="6">The sequence shown here is derived from an EMBL/GenBank/DDBJ whole genome shotgun (WGS) entry which is preliminary data.</text>
</comment>
<dbReference type="Pfam" id="PF00126">
    <property type="entry name" value="HTH_1"/>
    <property type="match status" value="1"/>
</dbReference>
<keyword evidence="3" id="KW-0238">DNA-binding</keyword>
<evidence type="ECO:0000256" key="3">
    <source>
        <dbReference type="ARBA" id="ARBA00023125"/>
    </source>
</evidence>
<dbReference type="SUPFAM" id="SSF46785">
    <property type="entry name" value="Winged helix' DNA-binding domain"/>
    <property type="match status" value="1"/>
</dbReference>
<accession>A0ABW9ADF9</accession>
<protein>
    <submittedName>
        <fullName evidence="6">Transcriptional regulator GcvA</fullName>
    </submittedName>
</protein>
<organism evidence="6 7">
    <name type="scientific">Herbaspirillum lusitanum</name>
    <dbReference type="NCBI Taxonomy" id="213312"/>
    <lineage>
        <taxon>Bacteria</taxon>
        <taxon>Pseudomonadati</taxon>
        <taxon>Pseudomonadota</taxon>
        <taxon>Betaproteobacteria</taxon>
        <taxon>Burkholderiales</taxon>
        <taxon>Oxalobacteraceae</taxon>
        <taxon>Herbaspirillum</taxon>
    </lineage>
</organism>
<evidence type="ECO:0000256" key="1">
    <source>
        <dbReference type="ARBA" id="ARBA00009437"/>
    </source>
</evidence>
<evidence type="ECO:0000313" key="7">
    <source>
        <dbReference type="Proteomes" id="UP001629246"/>
    </source>
</evidence>
<dbReference type="InterPro" id="IPR058163">
    <property type="entry name" value="LysR-type_TF_proteobact-type"/>
</dbReference>
<feature type="domain" description="HTH lysR-type" evidence="5">
    <location>
        <begin position="6"/>
        <end position="63"/>
    </location>
</feature>
<dbReference type="PANTHER" id="PTHR30537">
    <property type="entry name" value="HTH-TYPE TRANSCRIPTIONAL REGULATOR"/>
    <property type="match status" value="1"/>
</dbReference>